<organism evidence="3 4">
    <name type="scientific">Candidatus Roizmanbacteria bacterium CG10_big_fil_rev_8_21_14_0_10_45_7</name>
    <dbReference type="NCBI Taxonomy" id="1974854"/>
    <lineage>
        <taxon>Bacteria</taxon>
        <taxon>Candidatus Roizmaniibacteriota</taxon>
    </lineage>
</organism>
<dbReference type="SUPFAM" id="SSF81665">
    <property type="entry name" value="Calcium ATPase, transmembrane domain M"/>
    <property type="match status" value="1"/>
</dbReference>
<feature type="transmembrane region" description="Helical" evidence="1">
    <location>
        <begin position="51"/>
        <end position="74"/>
    </location>
</feature>
<proteinExistence type="predicted"/>
<evidence type="ECO:0000259" key="2">
    <source>
        <dbReference type="SMART" id="SM00831"/>
    </source>
</evidence>
<evidence type="ECO:0000256" key="1">
    <source>
        <dbReference type="SAM" id="Phobius"/>
    </source>
</evidence>
<dbReference type="EMBL" id="PFEE01000021">
    <property type="protein sequence ID" value="PJE63871.1"/>
    <property type="molecule type" value="Genomic_DNA"/>
</dbReference>
<evidence type="ECO:0000313" key="4">
    <source>
        <dbReference type="Proteomes" id="UP000231569"/>
    </source>
</evidence>
<keyword evidence="1" id="KW-1133">Transmembrane helix</keyword>
<comment type="caution">
    <text evidence="3">The sequence shown here is derived from an EMBL/GenBank/DDBJ whole genome shotgun (WGS) entry which is preliminary data.</text>
</comment>
<dbReference type="InterPro" id="IPR004014">
    <property type="entry name" value="ATPase_P-typ_cation-transptr_N"/>
</dbReference>
<dbReference type="InterPro" id="IPR023298">
    <property type="entry name" value="ATPase_P-typ_TM_dom_sf"/>
</dbReference>
<protein>
    <submittedName>
        <fullName evidence="3">ATPase</fullName>
    </submittedName>
</protein>
<gene>
    <name evidence="3" type="ORF">COU89_00960</name>
</gene>
<dbReference type="PANTHER" id="PTHR42861">
    <property type="entry name" value="CALCIUM-TRANSPORTING ATPASE"/>
    <property type="match status" value="1"/>
</dbReference>
<dbReference type="Pfam" id="PF00690">
    <property type="entry name" value="Cation_ATPase_N"/>
    <property type="match status" value="1"/>
</dbReference>
<keyword evidence="1" id="KW-0472">Membrane</keyword>
<dbReference type="SMART" id="SM00831">
    <property type="entry name" value="Cation_ATPase_N"/>
    <property type="match status" value="1"/>
</dbReference>
<dbReference type="AlphaFoldDB" id="A0A2M8KVD0"/>
<feature type="domain" description="Cation-transporting P-type ATPase N-terminal" evidence="2">
    <location>
        <begin position="3"/>
        <end position="76"/>
    </location>
</feature>
<dbReference type="Gene3D" id="1.20.1110.10">
    <property type="entry name" value="Calcium-transporting ATPase, transmembrane domain"/>
    <property type="match status" value="1"/>
</dbReference>
<sequence>MAGWYSLQPTTVIAQLATRISGLRETECEARLVTQGKNNIPRKQPPSAFIFFLRQFQDVFIVMLLAAAAISFFLGEWIDAISVAVIVMVNAVIGFIQEYKAQKTLDEL</sequence>
<evidence type="ECO:0000313" key="3">
    <source>
        <dbReference type="EMBL" id="PJE63871.1"/>
    </source>
</evidence>
<feature type="non-terminal residue" evidence="3">
    <location>
        <position position="108"/>
    </location>
</feature>
<feature type="transmembrane region" description="Helical" evidence="1">
    <location>
        <begin position="80"/>
        <end position="96"/>
    </location>
</feature>
<dbReference type="Proteomes" id="UP000231569">
    <property type="component" value="Unassembled WGS sequence"/>
</dbReference>
<accession>A0A2M8KVD0</accession>
<keyword evidence="1" id="KW-0812">Transmembrane</keyword>
<dbReference type="Gene3D" id="2.70.150.10">
    <property type="entry name" value="Calcium-transporting ATPase, cytoplasmic transduction domain A"/>
    <property type="match status" value="1"/>
</dbReference>
<reference evidence="4" key="1">
    <citation type="submission" date="2017-09" db="EMBL/GenBank/DDBJ databases">
        <title>Depth-based differentiation of microbial function through sediment-hosted aquifers and enrichment of novel symbionts in the deep terrestrial subsurface.</title>
        <authorList>
            <person name="Probst A.J."/>
            <person name="Ladd B."/>
            <person name="Jarett J.K."/>
            <person name="Geller-Mcgrath D.E."/>
            <person name="Sieber C.M.K."/>
            <person name="Emerson J.B."/>
            <person name="Anantharaman K."/>
            <person name="Thomas B.C."/>
            <person name="Malmstrom R."/>
            <person name="Stieglmeier M."/>
            <person name="Klingl A."/>
            <person name="Woyke T."/>
            <person name="Ryan C.M."/>
            <person name="Banfield J.F."/>
        </authorList>
    </citation>
    <scope>NUCLEOTIDE SEQUENCE [LARGE SCALE GENOMIC DNA]</scope>
</reference>
<name>A0A2M8KVD0_9BACT</name>